<dbReference type="AlphaFoldDB" id="M4SW05"/>
<evidence type="ECO:0000256" key="6">
    <source>
        <dbReference type="ARBA" id="ARBA00023180"/>
    </source>
</evidence>
<keyword evidence="4" id="KW-0336">GPI-anchor</keyword>
<evidence type="ECO:0000256" key="3">
    <source>
        <dbReference type="ARBA" id="ARBA00022475"/>
    </source>
</evidence>
<proteinExistence type="predicted"/>
<keyword evidence="7" id="KW-0449">Lipoprotein</keyword>
<evidence type="ECO:0000313" key="9">
    <source>
        <dbReference type="EMBL" id="AGH58927.1"/>
    </source>
</evidence>
<reference evidence="9" key="2">
    <citation type="journal article" date="2014" name="Mol. Biochem. Parasitol.">
        <title>Capturing the variant surface glycoprotein repertoire (the VSGnome) of Trypanosoma brucei Lister 427.</title>
        <authorList>
            <person name="Cross G.A."/>
            <person name="Kim H.S."/>
            <person name="Wickstead B."/>
        </authorList>
    </citation>
    <scope>NUCLEOTIDE SEQUENCE</scope>
    <source>
        <strain evidence="9">Lister 427</strain>
    </source>
</reference>
<evidence type="ECO:0000256" key="2">
    <source>
        <dbReference type="ARBA" id="ARBA00004609"/>
    </source>
</evidence>
<evidence type="ECO:0000256" key="8">
    <source>
        <dbReference type="SAM" id="MobiDB-lite"/>
    </source>
</evidence>
<reference evidence="9" key="1">
    <citation type="submission" date="2013-02" db="EMBL/GenBank/DDBJ databases">
        <authorList>
            <person name="Cross G.A.M."/>
            <person name="Kim H.-S."/>
            <person name="Wickstead B."/>
        </authorList>
    </citation>
    <scope>NUCLEOTIDE SEQUENCE</scope>
    <source>
        <strain evidence="9">Lister 427</strain>
    </source>
</reference>
<dbReference type="InterPro" id="IPR027446">
    <property type="entry name" value="VSG_C_dom_sf"/>
</dbReference>
<sequence length="322" mass="36237">KRKRCEKPPITTGTTRVEKTSKIETNGPHPNSSELQRADANDRRLRKLQPKLRKQPNLRQRDVELRPGKRDRNNKFNRRKTGNQIYTANEVELRTGDSYTGNCKQELANRVENTAYTAKLGYYVFTTLNTIKSKPGKLEGLSGSNLKNDAIVKLTLRNCLPQFQHIADTTDSEKSKQIEEYIEKTFHKNSKDFKTNFMDILTKDSHTSRSEKTSAQKSITGISNAQERTAIVSHAEGIRNAKELEAKKKVATAAAADFKKTEEKCKDKAQEECKDENGCGFKDGKCKAKVTTTNGTDSKTNTTGSNSFVTNKAPLWLAFLLL</sequence>
<evidence type="ECO:0000256" key="4">
    <source>
        <dbReference type="ARBA" id="ARBA00022622"/>
    </source>
</evidence>
<keyword evidence="6" id="KW-0325">Glycoprotein</keyword>
<comment type="subcellular location">
    <subcellularLocation>
        <location evidence="2">Cell membrane</location>
        <topology evidence="2">Lipid-anchor</topology>
        <topology evidence="2">GPI-anchor</topology>
    </subcellularLocation>
</comment>
<keyword evidence="3" id="KW-1003">Cell membrane</keyword>
<organism evidence="9">
    <name type="scientific">Trypanosoma brucei</name>
    <dbReference type="NCBI Taxonomy" id="5691"/>
    <lineage>
        <taxon>Eukaryota</taxon>
        <taxon>Discoba</taxon>
        <taxon>Euglenozoa</taxon>
        <taxon>Kinetoplastea</taxon>
        <taxon>Metakinetoplastina</taxon>
        <taxon>Trypanosomatida</taxon>
        <taxon>Trypanosomatidae</taxon>
        <taxon>Trypanosoma</taxon>
    </lineage>
</organism>
<evidence type="ECO:0000256" key="5">
    <source>
        <dbReference type="ARBA" id="ARBA00023136"/>
    </source>
</evidence>
<feature type="non-terminal residue" evidence="9">
    <location>
        <position position="1"/>
    </location>
</feature>
<dbReference type="GO" id="GO:0005886">
    <property type="term" value="C:plasma membrane"/>
    <property type="evidence" value="ECO:0007669"/>
    <property type="project" value="UniProtKB-SubCell"/>
</dbReference>
<name>M4SW05_9TRYP</name>
<accession>M4SW05</accession>
<dbReference type="VEuPathDB" id="TriTrypDB:Tb427_000355200"/>
<evidence type="ECO:0000256" key="7">
    <source>
        <dbReference type="ARBA" id="ARBA00023288"/>
    </source>
</evidence>
<feature type="region of interest" description="Disordered" evidence="8">
    <location>
        <begin position="1"/>
        <end position="40"/>
    </location>
</feature>
<comment type="function">
    <text evidence="1">VSG forms a coat on the surface of the parasite. The trypanosome evades the immune response of the host by expressing a series of antigenically distinct VSGs from an estimated 1000 VSG genes.</text>
</comment>
<evidence type="ECO:0000256" key="1">
    <source>
        <dbReference type="ARBA" id="ARBA00002523"/>
    </source>
</evidence>
<dbReference type="GO" id="GO:0098552">
    <property type="term" value="C:side of membrane"/>
    <property type="evidence" value="ECO:0007669"/>
    <property type="project" value="UniProtKB-KW"/>
</dbReference>
<protein>
    <submittedName>
        <fullName evidence="9">Variant surface glycoprotein 2199</fullName>
    </submittedName>
</protein>
<dbReference type="SUPFAM" id="SSF118251">
    <property type="entry name" value="Variant surface glycoprotein MITAT 1.2, VSG 221, C-terminal domain"/>
    <property type="match status" value="1"/>
</dbReference>
<dbReference type="VEuPathDB" id="TriTrypDB:Tb927.11.17120"/>
<keyword evidence="5" id="KW-0472">Membrane</keyword>
<dbReference type="EMBL" id="KC611496">
    <property type="protein sequence ID" value="AGH58927.1"/>
    <property type="molecule type" value="Genomic_DNA"/>
</dbReference>